<reference evidence="10 11" key="1">
    <citation type="submission" date="2017-08" db="EMBL/GenBank/DDBJ databases">
        <title>The whole genome shortgun sequences of strain Leeuwenhoekiella nanhaiensis G18 from the South China Sea.</title>
        <authorList>
            <person name="Liu Q."/>
        </authorList>
    </citation>
    <scope>NUCLEOTIDE SEQUENCE [LARGE SCALE GENOMIC DNA]</scope>
    <source>
        <strain evidence="10 11">G18</strain>
    </source>
</reference>
<name>A0A2G1VRC9_9FLAO</name>
<dbReference type="OrthoDB" id="581172at2"/>
<dbReference type="AlphaFoldDB" id="A0A2G1VRC9"/>
<keyword evidence="5" id="KW-0812">Transmembrane</keyword>
<dbReference type="PANTHER" id="PTHR30026:SF20">
    <property type="entry name" value="OUTER MEMBRANE PROTEIN TOLC"/>
    <property type="match status" value="1"/>
</dbReference>
<dbReference type="GO" id="GO:1990281">
    <property type="term" value="C:efflux pump complex"/>
    <property type="evidence" value="ECO:0007669"/>
    <property type="project" value="TreeGrafter"/>
</dbReference>
<comment type="subcellular location">
    <subcellularLocation>
        <location evidence="1">Cell outer membrane</location>
    </subcellularLocation>
</comment>
<dbReference type="Gene3D" id="1.20.1600.10">
    <property type="entry name" value="Outer membrane efflux proteins (OEP)"/>
    <property type="match status" value="1"/>
</dbReference>
<evidence type="ECO:0000256" key="8">
    <source>
        <dbReference type="SAM" id="Coils"/>
    </source>
</evidence>
<keyword evidence="4" id="KW-1134">Transmembrane beta strand</keyword>
<keyword evidence="9" id="KW-0732">Signal</keyword>
<evidence type="ECO:0000256" key="5">
    <source>
        <dbReference type="ARBA" id="ARBA00022692"/>
    </source>
</evidence>
<dbReference type="SUPFAM" id="SSF56954">
    <property type="entry name" value="Outer membrane efflux proteins (OEP)"/>
    <property type="match status" value="1"/>
</dbReference>
<gene>
    <name evidence="10" type="ORF">CJ305_10210</name>
</gene>
<proteinExistence type="inferred from homology"/>
<dbReference type="Pfam" id="PF02321">
    <property type="entry name" value="OEP"/>
    <property type="match status" value="1"/>
</dbReference>
<evidence type="ECO:0000256" key="4">
    <source>
        <dbReference type="ARBA" id="ARBA00022452"/>
    </source>
</evidence>
<sequence length="471" mass="54503">MRILVWFSLLLAFSTTAVNAQEEPVSTLSFDEYLNMVQQNHPLARQAYLIEQTGEAKLLKARGGFDPKVEVDFDQKVFKDTEYYDLLNATFKIPTWYGIDLKAQFEQNEGYYLNPQNTVPEDGLYTAGISASLGQGLWINERMATLRQARFYREQARADLQLAVTNVLYEASLAYFNWLREYQKVLLYQRFLENTTERFVGIKTSALSGAIPLIDTTEAKISVQSRELSLQEVRLDYQKAKLELANYLWLGNNIPVELQDDIYPEGELSDVISKTLQITDFDLADFQIDTHPKMRSLDYKVQALEVEKRLKANKLLPVIDVNYNFITSEPRNLNSFYTQNYKAGLRFSMPLFLRKERGDLQLAKLKLQDGEFDLINTRLTLQNKIRAVNTELEVLNEQQELVEDLVINYTTMLEAELRKYEVGESSIFLINSRELKLIDSQLKAIEVTNKLYKTKAQLFKTLATIPEFDQE</sequence>
<dbReference type="InterPro" id="IPR003423">
    <property type="entry name" value="OMP_efflux"/>
</dbReference>
<evidence type="ECO:0000313" key="11">
    <source>
        <dbReference type="Proteomes" id="UP000229433"/>
    </source>
</evidence>
<dbReference type="EMBL" id="NQXA01000007">
    <property type="protein sequence ID" value="PHQ29313.1"/>
    <property type="molecule type" value="Genomic_DNA"/>
</dbReference>
<dbReference type="GO" id="GO:0009279">
    <property type="term" value="C:cell outer membrane"/>
    <property type="evidence" value="ECO:0007669"/>
    <property type="project" value="UniProtKB-SubCell"/>
</dbReference>
<dbReference type="Proteomes" id="UP000229433">
    <property type="component" value="Unassembled WGS sequence"/>
</dbReference>
<evidence type="ECO:0000256" key="2">
    <source>
        <dbReference type="ARBA" id="ARBA00007613"/>
    </source>
</evidence>
<comment type="similarity">
    <text evidence="2">Belongs to the outer membrane factor (OMF) (TC 1.B.17) family.</text>
</comment>
<evidence type="ECO:0000256" key="9">
    <source>
        <dbReference type="SAM" id="SignalP"/>
    </source>
</evidence>
<dbReference type="InterPro" id="IPR051906">
    <property type="entry name" value="TolC-like"/>
</dbReference>
<keyword evidence="8" id="KW-0175">Coiled coil</keyword>
<keyword evidence="11" id="KW-1185">Reference proteome</keyword>
<protein>
    <submittedName>
        <fullName evidence="10">Transporter</fullName>
    </submittedName>
</protein>
<evidence type="ECO:0000256" key="7">
    <source>
        <dbReference type="ARBA" id="ARBA00023237"/>
    </source>
</evidence>
<evidence type="ECO:0000256" key="6">
    <source>
        <dbReference type="ARBA" id="ARBA00023136"/>
    </source>
</evidence>
<dbReference type="RefSeq" id="WP_099646164.1">
    <property type="nucleotide sequence ID" value="NZ_KZ319290.1"/>
</dbReference>
<feature type="coiled-coil region" evidence="8">
    <location>
        <begin position="378"/>
        <end position="405"/>
    </location>
</feature>
<keyword evidence="6" id="KW-0472">Membrane</keyword>
<organism evidence="10 11">
    <name type="scientific">Leeuwenhoekiella nanhaiensis</name>
    <dbReference type="NCBI Taxonomy" id="1655491"/>
    <lineage>
        <taxon>Bacteria</taxon>
        <taxon>Pseudomonadati</taxon>
        <taxon>Bacteroidota</taxon>
        <taxon>Flavobacteriia</taxon>
        <taxon>Flavobacteriales</taxon>
        <taxon>Flavobacteriaceae</taxon>
        <taxon>Leeuwenhoekiella</taxon>
    </lineage>
</organism>
<accession>A0A2G1VRC9</accession>
<evidence type="ECO:0000256" key="3">
    <source>
        <dbReference type="ARBA" id="ARBA00022448"/>
    </source>
</evidence>
<dbReference type="GO" id="GO:0015562">
    <property type="term" value="F:efflux transmembrane transporter activity"/>
    <property type="evidence" value="ECO:0007669"/>
    <property type="project" value="InterPro"/>
</dbReference>
<feature type="chain" id="PRO_5013921643" evidence="9">
    <location>
        <begin position="21"/>
        <end position="471"/>
    </location>
</feature>
<dbReference type="GO" id="GO:0015288">
    <property type="term" value="F:porin activity"/>
    <property type="evidence" value="ECO:0007669"/>
    <property type="project" value="TreeGrafter"/>
</dbReference>
<comment type="caution">
    <text evidence="10">The sequence shown here is derived from an EMBL/GenBank/DDBJ whole genome shotgun (WGS) entry which is preliminary data.</text>
</comment>
<dbReference type="PANTHER" id="PTHR30026">
    <property type="entry name" value="OUTER MEMBRANE PROTEIN TOLC"/>
    <property type="match status" value="1"/>
</dbReference>
<keyword evidence="7" id="KW-0998">Cell outer membrane</keyword>
<evidence type="ECO:0000313" key="10">
    <source>
        <dbReference type="EMBL" id="PHQ29313.1"/>
    </source>
</evidence>
<keyword evidence="3" id="KW-0813">Transport</keyword>
<feature type="signal peptide" evidence="9">
    <location>
        <begin position="1"/>
        <end position="20"/>
    </location>
</feature>
<evidence type="ECO:0000256" key="1">
    <source>
        <dbReference type="ARBA" id="ARBA00004442"/>
    </source>
</evidence>